<dbReference type="PANTHER" id="PTHR33884">
    <property type="entry name" value="UPF0410 PROTEIN YMGE"/>
    <property type="match status" value="1"/>
</dbReference>
<evidence type="ECO:0000256" key="5">
    <source>
        <dbReference type="ARBA" id="ARBA00022989"/>
    </source>
</evidence>
<evidence type="ECO:0000256" key="6">
    <source>
        <dbReference type="ARBA" id="ARBA00023136"/>
    </source>
</evidence>
<comment type="similarity">
    <text evidence="2">Belongs to the UPF0410 family.</text>
</comment>
<proteinExistence type="inferred from homology"/>
<name>A0A3L8PPL0_9ACTN</name>
<keyword evidence="5 7" id="KW-1133">Transmembrane helix</keyword>
<evidence type="ECO:0000313" key="9">
    <source>
        <dbReference type="Proteomes" id="UP000282515"/>
    </source>
</evidence>
<accession>A0A3L8PPL0</accession>
<feature type="transmembrane region" description="Helical" evidence="7">
    <location>
        <begin position="58"/>
        <end position="81"/>
    </location>
</feature>
<dbReference type="Proteomes" id="UP000282515">
    <property type="component" value="Unassembled WGS sequence"/>
</dbReference>
<sequence>MWSLLVFLVVGLIAGFIARAVVPGDDSMGIIGTLILGVVGSFVGGALGSLLSGEGFDITNAAGIIGSVIGAILVLIAYNAITGRKRA</sequence>
<reference evidence="8 9" key="1">
    <citation type="submission" date="2018-10" db="EMBL/GenBank/DDBJ databases">
        <title>Aeromicrobium sp. 9W16Y-2 whole genome shotgun sequence.</title>
        <authorList>
            <person name="Li F."/>
        </authorList>
    </citation>
    <scope>NUCLEOTIDE SEQUENCE [LARGE SCALE GENOMIC DNA]</scope>
    <source>
        <strain evidence="8 9">9W16Y-2</strain>
    </source>
</reference>
<dbReference type="InterPro" id="IPR007341">
    <property type="entry name" value="Transgly_assoc"/>
</dbReference>
<dbReference type="PANTHER" id="PTHR33884:SF7">
    <property type="entry name" value="BSL8023 PROTEIN"/>
    <property type="match status" value="1"/>
</dbReference>
<keyword evidence="4 7" id="KW-0812">Transmembrane</keyword>
<keyword evidence="6 7" id="KW-0472">Membrane</keyword>
<dbReference type="Pfam" id="PF04226">
    <property type="entry name" value="Transgly_assoc"/>
    <property type="match status" value="1"/>
</dbReference>
<protein>
    <submittedName>
        <fullName evidence="8">GlsB/YeaQ/YmgE family stress response membrane protein</fullName>
    </submittedName>
</protein>
<comment type="subcellular location">
    <subcellularLocation>
        <location evidence="1">Cell membrane</location>
        <topology evidence="1">Multi-pass membrane protein</topology>
    </subcellularLocation>
</comment>
<evidence type="ECO:0000256" key="7">
    <source>
        <dbReference type="SAM" id="Phobius"/>
    </source>
</evidence>
<gene>
    <name evidence="8" type="ORF">D9V41_01345</name>
</gene>
<dbReference type="GO" id="GO:0005886">
    <property type="term" value="C:plasma membrane"/>
    <property type="evidence" value="ECO:0007669"/>
    <property type="project" value="UniProtKB-SubCell"/>
</dbReference>
<organism evidence="8 9">
    <name type="scientific">Aeromicrobium phragmitis</name>
    <dbReference type="NCBI Taxonomy" id="2478914"/>
    <lineage>
        <taxon>Bacteria</taxon>
        <taxon>Bacillati</taxon>
        <taxon>Actinomycetota</taxon>
        <taxon>Actinomycetes</taxon>
        <taxon>Propionibacteriales</taxon>
        <taxon>Nocardioidaceae</taxon>
        <taxon>Aeromicrobium</taxon>
    </lineage>
</organism>
<dbReference type="EMBL" id="RDBF01000001">
    <property type="protein sequence ID" value="RLV57317.1"/>
    <property type="molecule type" value="Genomic_DNA"/>
</dbReference>
<evidence type="ECO:0000256" key="2">
    <source>
        <dbReference type="ARBA" id="ARBA00011006"/>
    </source>
</evidence>
<keyword evidence="3" id="KW-1003">Cell membrane</keyword>
<comment type="caution">
    <text evidence="8">The sequence shown here is derived from an EMBL/GenBank/DDBJ whole genome shotgun (WGS) entry which is preliminary data.</text>
</comment>
<keyword evidence="9" id="KW-1185">Reference proteome</keyword>
<evidence type="ECO:0000256" key="3">
    <source>
        <dbReference type="ARBA" id="ARBA00022475"/>
    </source>
</evidence>
<dbReference type="AlphaFoldDB" id="A0A3L8PPL0"/>
<dbReference type="RefSeq" id="WP_121792725.1">
    <property type="nucleotide sequence ID" value="NZ_RDBF01000001.1"/>
</dbReference>
<evidence type="ECO:0000256" key="4">
    <source>
        <dbReference type="ARBA" id="ARBA00022692"/>
    </source>
</evidence>
<evidence type="ECO:0000313" key="8">
    <source>
        <dbReference type="EMBL" id="RLV57317.1"/>
    </source>
</evidence>
<feature type="transmembrane region" description="Helical" evidence="7">
    <location>
        <begin position="30"/>
        <end position="51"/>
    </location>
</feature>
<evidence type="ECO:0000256" key="1">
    <source>
        <dbReference type="ARBA" id="ARBA00004651"/>
    </source>
</evidence>